<name>A0AAP9M3N4_9FIRM</name>
<evidence type="ECO:0000313" key="2">
    <source>
        <dbReference type="Proteomes" id="UP000501069"/>
    </source>
</evidence>
<accession>A0AAP9M3N4</accession>
<dbReference type="EMBL" id="CP050964">
    <property type="protein sequence ID" value="QIX93511.1"/>
    <property type="molecule type" value="Genomic_DNA"/>
</dbReference>
<organism evidence="1 2">
    <name type="scientific">Enterocloster clostridioformis</name>
    <dbReference type="NCBI Taxonomy" id="1531"/>
    <lineage>
        <taxon>Bacteria</taxon>
        <taxon>Bacillati</taxon>
        <taxon>Bacillota</taxon>
        <taxon>Clostridia</taxon>
        <taxon>Lachnospirales</taxon>
        <taxon>Lachnospiraceae</taxon>
        <taxon>Enterocloster</taxon>
    </lineage>
</organism>
<dbReference type="Proteomes" id="UP000501069">
    <property type="component" value="Chromosome"/>
</dbReference>
<dbReference type="AlphaFoldDB" id="A0AAP9M3N4"/>
<reference evidence="1 2" key="1">
    <citation type="submission" date="2019-11" db="EMBL/GenBank/DDBJ databases">
        <title>FDA dAtabase for Regulatory Grade micrObial Sequences (FDA-ARGOS): Supporting development and validation of Infectious Disease Dx tests.</title>
        <authorList>
            <person name="Turner S."/>
            <person name="Byrd R."/>
            <person name="Tallon L."/>
            <person name="Sadzewicz L."/>
            <person name="Vavikolanu K."/>
            <person name="Mehta A."/>
            <person name="Aluvathingal J."/>
            <person name="Nadendla S."/>
            <person name="Myers T."/>
            <person name="Yan Y."/>
            <person name="Sichtig H."/>
        </authorList>
    </citation>
    <scope>NUCLEOTIDE SEQUENCE [LARGE SCALE GENOMIC DNA]</scope>
    <source>
        <strain evidence="1 2">FDAARGOS_739</strain>
    </source>
</reference>
<gene>
    <name evidence="1" type="ORF">FOC47_25005</name>
</gene>
<protein>
    <submittedName>
        <fullName evidence="1">Uncharacterized protein</fullName>
    </submittedName>
</protein>
<evidence type="ECO:0000313" key="1">
    <source>
        <dbReference type="EMBL" id="QIX93511.1"/>
    </source>
</evidence>
<sequence length="84" mass="9903">MFEDRGALTTPYARSQGAWFIDQKCEDDNKGGWWLRYYGKSYEEEEGEYDFISCVNFDGYIEMAAQDVEDTNCCIRPAFWLKID</sequence>
<proteinExistence type="predicted"/>